<dbReference type="RefSeq" id="WP_129477903.1">
    <property type="nucleotide sequence ID" value="NZ_SDWS01000008.1"/>
</dbReference>
<dbReference type="Gene3D" id="2.40.440.10">
    <property type="entry name" value="L,D-transpeptidase catalytic domain-like"/>
    <property type="match status" value="1"/>
</dbReference>
<evidence type="ECO:0000256" key="6">
    <source>
        <dbReference type="PROSITE-ProRule" id="PRU01373"/>
    </source>
</evidence>
<dbReference type="UniPathway" id="UPA00219"/>
<dbReference type="GO" id="GO:0018104">
    <property type="term" value="P:peptidoglycan-protein cross-linking"/>
    <property type="evidence" value="ECO:0007669"/>
    <property type="project" value="TreeGrafter"/>
</dbReference>
<keyword evidence="4 6" id="KW-0573">Peptidoglycan synthesis</keyword>
<organism evidence="9 10">
    <name type="scientific">Nocardioides glacieisoli</name>
    <dbReference type="NCBI Taxonomy" id="1168730"/>
    <lineage>
        <taxon>Bacteria</taxon>
        <taxon>Bacillati</taxon>
        <taxon>Actinomycetota</taxon>
        <taxon>Actinomycetes</taxon>
        <taxon>Propionibacteriales</taxon>
        <taxon>Nocardioidaceae</taxon>
        <taxon>Nocardioides</taxon>
    </lineage>
</organism>
<evidence type="ECO:0000256" key="1">
    <source>
        <dbReference type="ARBA" id="ARBA00004752"/>
    </source>
</evidence>
<feature type="transmembrane region" description="Helical" evidence="7">
    <location>
        <begin position="16"/>
        <end position="34"/>
    </location>
</feature>
<evidence type="ECO:0000313" key="10">
    <source>
        <dbReference type="Proteomes" id="UP000291838"/>
    </source>
</evidence>
<proteinExistence type="predicted"/>
<name>A0A4Q2RL20_9ACTN</name>
<protein>
    <submittedName>
        <fullName evidence="9">Murein L,D-transpeptidase</fullName>
    </submittedName>
</protein>
<gene>
    <name evidence="9" type="ORF">EUA06_16780</name>
</gene>
<evidence type="ECO:0000256" key="4">
    <source>
        <dbReference type="ARBA" id="ARBA00022984"/>
    </source>
</evidence>
<evidence type="ECO:0000259" key="8">
    <source>
        <dbReference type="PROSITE" id="PS52029"/>
    </source>
</evidence>
<evidence type="ECO:0000256" key="7">
    <source>
        <dbReference type="SAM" id="Phobius"/>
    </source>
</evidence>
<sequence length="262" mass="28127">MTDRQTTDAAGSRSNTVLLLVVVVAVIAVLTSWGNQPEERADVDLTKLVASTTKAKLPQAPLDPDPMAATDGTVVHPRRVLPVYAAPGRKPFAKITPTQMGDTWLPVIDQQEGWTQVLLPSRPNGSIGWLRTAQLVERYTPYVVRVHVGSRRMQLFRDGKTLGEWTVAVGAPGTPTPTGRTFLLGSIVDEKQDFSPLILPLGTHSATLDTYGGGPGTVAFHGWPNTSVFGKAISHGCIRVPADALDQLSQVPLGTLVIIDQQ</sequence>
<dbReference type="GO" id="GO:0008360">
    <property type="term" value="P:regulation of cell shape"/>
    <property type="evidence" value="ECO:0007669"/>
    <property type="project" value="UniProtKB-UniRule"/>
</dbReference>
<accession>A0A4Q2RL20</accession>
<dbReference type="Proteomes" id="UP000291838">
    <property type="component" value="Unassembled WGS sequence"/>
</dbReference>
<dbReference type="OrthoDB" id="5243103at2"/>
<keyword evidence="3 6" id="KW-0133">Cell shape</keyword>
<dbReference type="PANTHER" id="PTHR30582">
    <property type="entry name" value="L,D-TRANSPEPTIDASE"/>
    <property type="match status" value="1"/>
</dbReference>
<dbReference type="GO" id="GO:0071555">
    <property type="term" value="P:cell wall organization"/>
    <property type="evidence" value="ECO:0007669"/>
    <property type="project" value="UniProtKB-UniRule"/>
</dbReference>
<keyword evidence="7" id="KW-0472">Membrane</keyword>
<keyword evidence="7" id="KW-0812">Transmembrane</keyword>
<evidence type="ECO:0000313" key="9">
    <source>
        <dbReference type="EMBL" id="RYB89138.1"/>
    </source>
</evidence>
<dbReference type="EMBL" id="SDWS01000008">
    <property type="protein sequence ID" value="RYB89138.1"/>
    <property type="molecule type" value="Genomic_DNA"/>
</dbReference>
<dbReference type="Pfam" id="PF03734">
    <property type="entry name" value="YkuD"/>
    <property type="match status" value="1"/>
</dbReference>
<dbReference type="InterPro" id="IPR005490">
    <property type="entry name" value="LD_TPept_cat_dom"/>
</dbReference>
<keyword evidence="5 6" id="KW-0961">Cell wall biogenesis/degradation</keyword>
<dbReference type="InterPro" id="IPR050979">
    <property type="entry name" value="LD-transpeptidase"/>
</dbReference>
<dbReference type="SUPFAM" id="SSF141523">
    <property type="entry name" value="L,D-transpeptidase catalytic domain-like"/>
    <property type="match status" value="1"/>
</dbReference>
<dbReference type="GO" id="GO:0071972">
    <property type="term" value="F:peptidoglycan L,D-transpeptidase activity"/>
    <property type="evidence" value="ECO:0007669"/>
    <property type="project" value="TreeGrafter"/>
</dbReference>
<evidence type="ECO:0000256" key="5">
    <source>
        <dbReference type="ARBA" id="ARBA00023316"/>
    </source>
</evidence>
<evidence type="ECO:0000256" key="2">
    <source>
        <dbReference type="ARBA" id="ARBA00022679"/>
    </source>
</evidence>
<keyword evidence="10" id="KW-1185">Reference proteome</keyword>
<comment type="pathway">
    <text evidence="1 6">Cell wall biogenesis; peptidoglycan biosynthesis.</text>
</comment>
<dbReference type="GO" id="GO:0005576">
    <property type="term" value="C:extracellular region"/>
    <property type="evidence" value="ECO:0007669"/>
    <property type="project" value="TreeGrafter"/>
</dbReference>
<dbReference type="CDD" id="cd16913">
    <property type="entry name" value="YkuD_like"/>
    <property type="match status" value="1"/>
</dbReference>
<dbReference type="PROSITE" id="PS52029">
    <property type="entry name" value="LD_TPASE"/>
    <property type="match status" value="1"/>
</dbReference>
<feature type="active site" description="Nucleophile" evidence="6">
    <location>
        <position position="237"/>
    </location>
</feature>
<evidence type="ECO:0000256" key="3">
    <source>
        <dbReference type="ARBA" id="ARBA00022960"/>
    </source>
</evidence>
<dbReference type="AlphaFoldDB" id="A0A4Q2RL20"/>
<dbReference type="GO" id="GO:0016740">
    <property type="term" value="F:transferase activity"/>
    <property type="evidence" value="ECO:0007669"/>
    <property type="project" value="UniProtKB-KW"/>
</dbReference>
<feature type="domain" description="L,D-TPase catalytic" evidence="8">
    <location>
        <begin position="142"/>
        <end position="260"/>
    </location>
</feature>
<dbReference type="InterPro" id="IPR038063">
    <property type="entry name" value="Transpep_catalytic_dom"/>
</dbReference>
<keyword evidence="7" id="KW-1133">Transmembrane helix</keyword>
<feature type="active site" description="Proton donor/acceptor" evidence="6">
    <location>
        <position position="221"/>
    </location>
</feature>
<keyword evidence="2" id="KW-0808">Transferase</keyword>
<reference evidence="9 10" key="1">
    <citation type="submission" date="2019-01" db="EMBL/GenBank/DDBJ databases">
        <title>Novel species of Nocardioides.</title>
        <authorList>
            <person name="Liu Q."/>
            <person name="Xin Y.-H."/>
        </authorList>
    </citation>
    <scope>NUCLEOTIDE SEQUENCE [LARGE SCALE GENOMIC DNA]</scope>
    <source>
        <strain evidence="9 10">HLT3-15</strain>
    </source>
</reference>
<comment type="caution">
    <text evidence="9">The sequence shown here is derived from an EMBL/GenBank/DDBJ whole genome shotgun (WGS) entry which is preliminary data.</text>
</comment>